<dbReference type="RefSeq" id="WP_067518203.1">
    <property type="nucleotide sequence ID" value="NZ_JABELX010000003.1"/>
</dbReference>
<dbReference type="PANTHER" id="PTHR43162:SF1">
    <property type="entry name" value="PRESTALK A DIFFERENTIATION PROTEIN A"/>
    <property type="match status" value="1"/>
</dbReference>
<evidence type="ECO:0000259" key="1">
    <source>
        <dbReference type="Pfam" id="PF13460"/>
    </source>
</evidence>
<dbReference type="Gene3D" id="3.90.25.10">
    <property type="entry name" value="UDP-galactose 4-epimerase, domain 1"/>
    <property type="match status" value="1"/>
</dbReference>
<dbReference type="InterPro" id="IPR051604">
    <property type="entry name" value="Ergot_Alk_Oxidoreductase"/>
</dbReference>
<accession>A0A849C193</accession>
<dbReference type="Gene3D" id="3.40.50.720">
    <property type="entry name" value="NAD(P)-binding Rossmann-like Domain"/>
    <property type="match status" value="1"/>
</dbReference>
<evidence type="ECO:0000313" key="2">
    <source>
        <dbReference type="EMBL" id="NNH70125.1"/>
    </source>
</evidence>
<dbReference type="EMBL" id="JABELX010000003">
    <property type="protein sequence ID" value="NNH70125.1"/>
    <property type="molecule type" value="Genomic_DNA"/>
</dbReference>
<proteinExistence type="predicted"/>
<dbReference type="Proteomes" id="UP000586827">
    <property type="component" value="Unassembled WGS sequence"/>
</dbReference>
<organism evidence="2 3">
    <name type="scientific">Nocardia uniformis</name>
    <dbReference type="NCBI Taxonomy" id="53432"/>
    <lineage>
        <taxon>Bacteria</taxon>
        <taxon>Bacillati</taxon>
        <taxon>Actinomycetota</taxon>
        <taxon>Actinomycetes</taxon>
        <taxon>Mycobacteriales</taxon>
        <taxon>Nocardiaceae</taxon>
        <taxon>Nocardia</taxon>
    </lineage>
</organism>
<dbReference type="InterPro" id="IPR016040">
    <property type="entry name" value="NAD(P)-bd_dom"/>
</dbReference>
<dbReference type="Pfam" id="PF13460">
    <property type="entry name" value="NAD_binding_10"/>
    <property type="match status" value="1"/>
</dbReference>
<reference evidence="2 3" key="1">
    <citation type="submission" date="2020-05" db="EMBL/GenBank/DDBJ databases">
        <title>MicrobeNet Type strains.</title>
        <authorList>
            <person name="Nicholson A.C."/>
        </authorList>
    </citation>
    <scope>NUCLEOTIDE SEQUENCE [LARGE SCALE GENOMIC DNA]</scope>
    <source>
        <strain evidence="2 3">JCM 3224</strain>
    </source>
</reference>
<protein>
    <submittedName>
        <fullName evidence="2">NAD(P)H-binding protein</fullName>
    </submittedName>
</protein>
<name>A0A849C193_9NOCA</name>
<dbReference type="SUPFAM" id="SSF51735">
    <property type="entry name" value="NAD(P)-binding Rossmann-fold domains"/>
    <property type="match status" value="1"/>
</dbReference>
<sequence length="286" mass="30436">MINSPTSTKTIVVAGATGNIGGQLLTELAANGDVRVRATTRNVGSAALPEGVEPFQADLRHADSLRSAFTGATALFLVSRIGVDADILSLARRAGIEHVVLVSSITVRTHPHLGPAQENAAVERLLESSGVGWTILRPTQFASNALWWADSIRESRGLEIPFADIGLPTVHPGDIARVAYAALTEPGHHGQRYALTGPELITPRQQVAAIAAALGDPVSVTEISRTRARARMVPEMGERLADALLDVTGGDTSDELLKVRDTVTRIVGRPAQTFQQWVSQHVSAFQ</sequence>
<keyword evidence="3" id="KW-1185">Reference proteome</keyword>
<feature type="domain" description="NAD(P)-binding" evidence="1">
    <location>
        <begin position="15"/>
        <end position="186"/>
    </location>
</feature>
<gene>
    <name evidence="2" type="ORF">HLB23_09680</name>
</gene>
<dbReference type="PANTHER" id="PTHR43162">
    <property type="match status" value="1"/>
</dbReference>
<dbReference type="InterPro" id="IPR036291">
    <property type="entry name" value="NAD(P)-bd_dom_sf"/>
</dbReference>
<dbReference type="AlphaFoldDB" id="A0A849C193"/>
<evidence type="ECO:0000313" key="3">
    <source>
        <dbReference type="Proteomes" id="UP000586827"/>
    </source>
</evidence>
<comment type="caution">
    <text evidence="2">The sequence shown here is derived from an EMBL/GenBank/DDBJ whole genome shotgun (WGS) entry which is preliminary data.</text>
</comment>